<comment type="caution">
    <text evidence="1">The sequence shown here is derived from an EMBL/GenBank/DDBJ whole genome shotgun (WGS) entry which is preliminary data.</text>
</comment>
<keyword evidence="2" id="KW-1185">Reference proteome</keyword>
<evidence type="ECO:0000313" key="2">
    <source>
        <dbReference type="Proteomes" id="UP000185598"/>
    </source>
</evidence>
<proteinExistence type="predicted"/>
<evidence type="ECO:0000313" key="1">
    <source>
        <dbReference type="EMBL" id="OLP51101.1"/>
    </source>
</evidence>
<dbReference type="AlphaFoldDB" id="A0A1Q9A977"/>
<dbReference type="Proteomes" id="UP000185598">
    <property type="component" value="Unassembled WGS sequence"/>
</dbReference>
<name>A0A1Q9A977_9HYPH</name>
<sequence length="70" mass="7874">MKIRAIGFSQRDFQTLNRVDDVYLEPFDPLGQGGIKRGELEAVRTGDNALMNFQALRPKLVPESREIGVV</sequence>
<accession>A0A1Q9A977</accession>
<reference evidence="1 2" key="1">
    <citation type="submission" date="2016-09" db="EMBL/GenBank/DDBJ databases">
        <title>Rhizobium oryziradicis sp. nov., isolated from the root of rice.</title>
        <authorList>
            <person name="Zhao J."/>
            <person name="Zhang X."/>
        </authorList>
    </citation>
    <scope>NUCLEOTIDE SEQUENCE [LARGE SCALE GENOMIC DNA]</scope>
    <source>
        <strain evidence="1 2">14971</strain>
    </source>
</reference>
<protein>
    <submittedName>
        <fullName evidence="1">Uncharacterized protein</fullName>
    </submittedName>
</protein>
<organism evidence="1 2">
    <name type="scientific">Allorhizobium taibaishanense</name>
    <dbReference type="NCBI Taxonomy" id="887144"/>
    <lineage>
        <taxon>Bacteria</taxon>
        <taxon>Pseudomonadati</taxon>
        <taxon>Pseudomonadota</taxon>
        <taxon>Alphaproteobacteria</taxon>
        <taxon>Hyphomicrobiales</taxon>
        <taxon>Rhizobiaceae</taxon>
        <taxon>Rhizobium/Agrobacterium group</taxon>
        <taxon>Allorhizobium</taxon>
    </lineage>
</organism>
<gene>
    <name evidence="1" type="ORF">BJF91_07755</name>
</gene>
<dbReference type="EMBL" id="MKIN01000020">
    <property type="protein sequence ID" value="OLP51101.1"/>
    <property type="molecule type" value="Genomic_DNA"/>
</dbReference>